<name>A0A0G4LKV3_VERLO</name>
<sequence length="903" mass="98408">MAVSKVPITLTYRKPGTQPPLFVAGTFSNPQWEAQEMQVTTGDDGEHTFSKPLHLPPGSKIQYKIRIGPGDWWVLNDDAPTVTDEAGNRNNVLIAPERDEAHADDEARNKDSIDERSNSSQTSVNMNGSTHSEVLPAPKPRGVDKLRERSEEELQHLTATPPEEVAETAAEVADTAENLDADKDDKDTNDKETSTVCLIDSFPDEEEDLDAQSELPPLFAHECLGGSDPVPEVVSPPVRRSSEARSGSVDYNVDKYDLNDPTLERWPSDRNAIMDAVRRVESSRDEDQTYVLGSPISPIITSRRASKIEEDIALSPESPSPVTATKLDVPTRKQSHGSMVSNRSLTSLASIVEEDNRRIEEEGDDEEAVEDLRPSPVVRLPSPAGKVTPDLLRSPASDDDEGVVLKSSRSDLDLKSDTDTPAAALELPEHVTSKSEPSPPIQQDLPSARAPPDEMDELDDDGADGSIGQRVAPQGEDSADGQLRRRNLSNDGSVASSSAQGAKNADSSNWLQAFFRVLFVDWIGGFRGERAQQQRLELAGVARGVGVPGGVEGAGEHGVHVEGLVLLQQGVAVVGHAGGPAGEAATNNLERLILNGCADLDDRALMVMVQGEEPEIDILTDIPVVPRRKWRHLDLSRCTRLTSRGVRALGHLTPDLEGLQLSGCTALTDAALETILASTPRLTHLELEDLAELTNAFLSEHLAKAPCAPHLEHLSLGYCEDLGDAGMLPVVKNCIRLQNIDLDNTRISDLVLAEAAHMVNKRAKRTTDSRARPSVSLNMVVYDCQNVTWTGIREVLFRNAHVQPNSYPTEVIGLKAFYGFQMTIDEHMKRVLRGDFAAASRLERRWADYMQANEEAGATGAGHRRRRRRAREAQMLHADEEEGGIAHGGRRRARTVAAACAVM</sequence>
<keyword evidence="4" id="KW-1185">Reference proteome</keyword>
<protein>
    <recommendedName>
        <fullName evidence="2">AMP-activated protein kinase glycogen-binding domain-containing protein</fullName>
    </recommendedName>
</protein>
<accession>A0A0G4LKV3</accession>
<dbReference type="STRING" id="100787.A0A0G4LKV3"/>
<evidence type="ECO:0000313" key="4">
    <source>
        <dbReference type="Proteomes" id="UP000044602"/>
    </source>
</evidence>
<dbReference type="PANTHER" id="PTHR13318">
    <property type="entry name" value="PARTNER OF PAIRED, ISOFORM B-RELATED"/>
    <property type="match status" value="1"/>
</dbReference>
<dbReference type="SUPFAM" id="SSF81296">
    <property type="entry name" value="E set domains"/>
    <property type="match status" value="1"/>
</dbReference>
<dbReference type="Gene3D" id="2.60.40.10">
    <property type="entry name" value="Immunoglobulins"/>
    <property type="match status" value="1"/>
</dbReference>
<dbReference type="CDD" id="cd02859">
    <property type="entry name" value="E_set_AMPKbeta_like_N"/>
    <property type="match status" value="1"/>
</dbReference>
<feature type="region of interest" description="Disordered" evidence="1">
    <location>
        <begin position="219"/>
        <end position="247"/>
    </location>
</feature>
<dbReference type="AlphaFoldDB" id="A0A0G4LKV3"/>
<dbReference type="EMBL" id="CVQH01014446">
    <property type="protein sequence ID" value="CRK22676.1"/>
    <property type="molecule type" value="Genomic_DNA"/>
</dbReference>
<dbReference type="SMART" id="SM00367">
    <property type="entry name" value="LRR_CC"/>
    <property type="match status" value="4"/>
</dbReference>
<feature type="compositionally biased region" description="Basic and acidic residues" evidence="1">
    <location>
        <begin position="180"/>
        <end position="193"/>
    </location>
</feature>
<dbReference type="GO" id="GO:0031146">
    <property type="term" value="P:SCF-dependent proteasomal ubiquitin-dependent protein catabolic process"/>
    <property type="evidence" value="ECO:0007669"/>
    <property type="project" value="TreeGrafter"/>
</dbReference>
<dbReference type="Pfam" id="PF16561">
    <property type="entry name" value="AMPK1_CBM"/>
    <property type="match status" value="1"/>
</dbReference>
<feature type="compositionally biased region" description="Low complexity" evidence="1">
    <location>
        <begin position="158"/>
        <end position="178"/>
    </location>
</feature>
<gene>
    <name evidence="3" type="ORF">BN1708_003612</name>
</gene>
<evidence type="ECO:0000259" key="2">
    <source>
        <dbReference type="Pfam" id="PF16561"/>
    </source>
</evidence>
<evidence type="ECO:0000313" key="3">
    <source>
        <dbReference type="EMBL" id="CRK22676.1"/>
    </source>
</evidence>
<feature type="compositionally biased region" description="Polar residues" evidence="1">
    <location>
        <begin position="118"/>
        <end position="132"/>
    </location>
</feature>
<proteinExistence type="predicted"/>
<feature type="compositionally biased region" description="Basic and acidic residues" evidence="1">
    <location>
        <begin position="408"/>
        <end position="418"/>
    </location>
</feature>
<feature type="compositionally biased region" description="Low complexity" evidence="1">
    <location>
        <begin position="229"/>
        <end position="239"/>
    </location>
</feature>
<dbReference type="InterPro" id="IPR032640">
    <property type="entry name" value="AMPK1_CBM"/>
</dbReference>
<evidence type="ECO:0000256" key="1">
    <source>
        <dbReference type="SAM" id="MobiDB-lite"/>
    </source>
</evidence>
<feature type="domain" description="AMP-activated protein kinase glycogen-binding" evidence="2">
    <location>
        <begin position="6"/>
        <end position="94"/>
    </location>
</feature>
<feature type="compositionally biased region" description="Polar residues" evidence="1">
    <location>
        <begin position="336"/>
        <end position="349"/>
    </location>
</feature>
<dbReference type="InterPro" id="IPR006553">
    <property type="entry name" value="Leu-rich_rpt_Cys-con_subtyp"/>
</dbReference>
<feature type="compositionally biased region" description="Polar residues" evidence="1">
    <location>
        <begin position="489"/>
        <end position="503"/>
    </location>
</feature>
<reference evidence="4" key="1">
    <citation type="submission" date="2015-05" db="EMBL/GenBank/DDBJ databases">
        <authorList>
            <person name="Fogelqvist Johan"/>
        </authorList>
    </citation>
    <scope>NUCLEOTIDE SEQUENCE [LARGE SCALE GENOMIC DNA]</scope>
</reference>
<dbReference type="Pfam" id="PF13516">
    <property type="entry name" value="LRR_6"/>
    <property type="match status" value="1"/>
</dbReference>
<organism evidence="3 4">
    <name type="scientific">Verticillium longisporum</name>
    <name type="common">Verticillium dahliae var. longisporum</name>
    <dbReference type="NCBI Taxonomy" id="100787"/>
    <lineage>
        <taxon>Eukaryota</taxon>
        <taxon>Fungi</taxon>
        <taxon>Dikarya</taxon>
        <taxon>Ascomycota</taxon>
        <taxon>Pezizomycotina</taxon>
        <taxon>Sordariomycetes</taxon>
        <taxon>Hypocreomycetidae</taxon>
        <taxon>Glomerellales</taxon>
        <taxon>Plectosphaerellaceae</taxon>
        <taxon>Verticillium</taxon>
    </lineage>
</organism>
<dbReference type="SUPFAM" id="SSF52047">
    <property type="entry name" value="RNI-like"/>
    <property type="match status" value="1"/>
</dbReference>
<dbReference type="InterPro" id="IPR001611">
    <property type="entry name" value="Leu-rich_rpt"/>
</dbReference>
<dbReference type="Gene3D" id="3.80.10.10">
    <property type="entry name" value="Ribonuclease Inhibitor"/>
    <property type="match status" value="1"/>
</dbReference>
<feature type="region of interest" description="Disordered" evidence="1">
    <location>
        <begin position="311"/>
        <end position="503"/>
    </location>
</feature>
<dbReference type="InterPro" id="IPR013783">
    <property type="entry name" value="Ig-like_fold"/>
</dbReference>
<dbReference type="PANTHER" id="PTHR13318:SF247">
    <property type="entry name" value="GH16156P"/>
    <property type="match status" value="1"/>
</dbReference>
<dbReference type="InterPro" id="IPR032675">
    <property type="entry name" value="LRR_dom_sf"/>
</dbReference>
<dbReference type="GO" id="GO:0019005">
    <property type="term" value="C:SCF ubiquitin ligase complex"/>
    <property type="evidence" value="ECO:0007669"/>
    <property type="project" value="TreeGrafter"/>
</dbReference>
<dbReference type="Proteomes" id="UP000044602">
    <property type="component" value="Unassembled WGS sequence"/>
</dbReference>
<feature type="region of interest" description="Disordered" evidence="1">
    <location>
        <begin position="80"/>
        <end position="195"/>
    </location>
</feature>
<feature type="compositionally biased region" description="Basic and acidic residues" evidence="1">
    <location>
        <begin position="96"/>
        <end position="117"/>
    </location>
</feature>
<dbReference type="InterPro" id="IPR014756">
    <property type="entry name" value="Ig_E-set"/>
</dbReference>
<feature type="compositionally biased region" description="Basic and acidic residues" evidence="1">
    <location>
        <begin position="141"/>
        <end position="155"/>
    </location>
</feature>
<feature type="compositionally biased region" description="Acidic residues" evidence="1">
    <location>
        <begin position="453"/>
        <end position="463"/>
    </location>
</feature>